<keyword evidence="1" id="KW-0812">Transmembrane</keyword>
<feature type="transmembrane region" description="Helical" evidence="1">
    <location>
        <begin position="89"/>
        <end position="110"/>
    </location>
</feature>
<evidence type="ECO:0000313" key="3">
    <source>
        <dbReference type="WBParaSite" id="nRc.2.0.1.t32041-RA"/>
    </source>
</evidence>
<sequence>MVDSSLLHINATLFVSQCFQTFLSFNNGTMASDAERLKENADLSKQLRNIFLKFVFDTAVKDLKESEKRSKRDPNEHPVFFYDIFDPDFNLGAVSIILCKAICMNIYFFVIDGRKVFENFFVKLMISSPREEPEQSWMKISYDAPLIKLTGHARHKDILPIRNGVYYPSETHIELWNFSLNANLSSQAEETSMMSTLGPEFKFESPAGNTRFGPGVDNLIFLKSNHRWRDSPIRKYNSDDCRVEFMININGTERYPRMPEDRLSERLKDILCRKAVPDSVNSPLFNQLLRFLGFMATDKSTAILFEAYAVYENSGVEEAIKFLKQKEAEFKN</sequence>
<evidence type="ECO:0000313" key="2">
    <source>
        <dbReference type="Proteomes" id="UP000887565"/>
    </source>
</evidence>
<reference evidence="3" key="1">
    <citation type="submission" date="2022-11" db="UniProtKB">
        <authorList>
            <consortium name="WormBaseParasite"/>
        </authorList>
    </citation>
    <scope>IDENTIFICATION</scope>
</reference>
<protein>
    <submittedName>
        <fullName evidence="3">Uncharacterized protein</fullName>
    </submittedName>
</protein>
<organism evidence="2 3">
    <name type="scientific">Romanomermis culicivorax</name>
    <name type="common">Nematode worm</name>
    <dbReference type="NCBI Taxonomy" id="13658"/>
    <lineage>
        <taxon>Eukaryota</taxon>
        <taxon>Metazoa</taxon>
        <taxon>Ecdysozoa</taxon>
        <taxon>Nematoda</taxon>
        <taxon>Enoplea</taxon>
        <taxon>Dorylaimia</taxon>
        <taxon>Mermithida</taxon>
        <taxon>Mermithoidea</taxon>
        <taxon>Mermithidae</taxon>
        <taxon>Romanomermis</taxon>
    </lineage>
</organism>
<name>A0A915JZU6_ROMCU</name>
<proteinExistence type="predicted"/>
<accession>A0A915JZU6</accession>
<keyword evidence="1" id="KW-1133">Transmembrane helix</keyword>
<dbReference type="AlphaFoldDB" id="A0A915JZU6"/>
<dbReference type="WBParaSite" id="nRc.2.0.1.t32041-RA">
    <property type="protein sequence ID" value="nRc.2.0.1.t32041-RA"/>
    <property type="gene ID" value="nRc.2.0.1.g32041"/>
</dbReference>
<evidence type="ECO:0000256" key="1">
    <source>
        <dbReference type="SAM" id="Phobius"/>
    </source>
</evidence>
<keyword evidence="1" id="KW-0472">Membrane</keyword>
<dbReference type="Proteomes" id="UP000887565">
    <property type="component" value="Unplaced"/>
</dbReference>
<keyword evidence="2" id="KW-1185">Reference proteome</keyword>